<dbReference type="InterPro" id="IPR005841">
    <property type="entry name" value="Alpha-D-phosphohexomutase_SF"/>
</dbReference>
<dbReference type="GO" id="GO:0005975">
    <property type="term" value="P:carbohydrate metabolic process"/>
    <property type="evidence" value="ECO:0007669"/>
    <property type="project" value="InterPro"/>
</dbReference>
<evidence type="ECO:0000256" key="7">
    <source>
        <dbReference type="ARBA" id="ARBA00022553"/>
    </source>
</evidence>
<dbReference type="GO" id="GO:0006166">
    <property type="term" value="P:purine ribonucleoside salvage"/>
    <property type="evidence" value="ECO:0007669"/>
    <property type="project" value="TreeGrafter"/>
</dbReference>
<dbReference type="RefSeq" id="WP_006057572.1">
    <property type="nucleotide sequence ID" value="NZ_CABJCV010000003.1"/>
</dbReference>
<protein>
    <recommendedName>
        <fullName evidence="11">Phosphoglucomutase</fullName>
        <ecNumber evidence="6">5.4.2.2</ecNumber>
    </recommendedName>
    <alternativeName>
        <fullName evidence="13">Alpha-phosphoglucomutase</fullName>
    </alternativeName>
    <alternativeName>
        <fullName evidence="12">Glucose phosphomutase</fullName>
    </alternativeName>
</protein>
<evidence type="ECO:0000256" key="14">
    <source>
        <dbReference type="RuleBase" id="RU004326"/>
    </source>
</evidence>
<dbReference type="PRINTS" id="PR00509">
    <property type="entry name" value="PGMPMM"/>
</dbReference>
<dbReference type="InterPro" id="IPR005843">
    <property type="entry name" value="A-D-PHexomutase_C"/>
</dbReference>
<evidence type="ECO:0000313" key="19">
    <source>
        <dbReference type="EMBL" id="RGR75814.1"/>
    </source>
</evidence>
<dbReference type="InterPro" id="IPR005844">
    <property type="entry name" value="A-D-PHexomutase_a/b/a-I"/>
</dbReference>
<evidence type="ECO:0000256" key="3">
    <source>
        <dbReference type="ARBA" id="ARBA00005164"/>
    </source>
</evidence>
<dbReference type="InterPro" id="IPR016066">
    <property type="entry name" value="A-D-PHexomutase_CS"/>
</dbReference>
<evidence type="ECO:0000256" key="11">
    <source>
        <dbReference type="ARBA" id="ARBA00039995"/>
    </source>
</evidence>
<dbReference type="AlphaFoldDB" id="A0A412G4V0"/>
<dbReference type="GO" id="GO:0008973">
    <property type="term" value="F:phosphopentomutase activity"/>
    <property type="evidence" value="ECO:0007669"/>
    <property type="project" value="TreeGrafter"/>
</dbReference>
<evidence type="ECO:0000256" key="2">
    <source>
        <dbReference type="ARBA" id="ARBA00001946"/>
    </source>
</evidence>
<name>A0A412G4V0_9FIRM</name>
<evidence type="ECO:0000256" key="1">
    <source>
        <dbReference type="ARBA" id="ARBA00000443"/>
    </source>
</evidence>
<keyword evidence="7" id="KW-0597">Phosphoprotein</keyword>
<dbReference type="Proteomes" id="UP000284178">
    <property type="component" value="Unassembled WGS sequence"/>
</dbReference>
<dbReference type="Pfam" id="PF00408">
    <property type="entry name" value="PGM_PMM_IV"/>
    <property type="match status" value="1"/>
</dbReference>
<dbReference type="GO" id="GO:0004614">
    <property type="term" value="F:phosphoglucomutase activity"/>
    <property type="evidence" value="ECO:0007669"/>
    <property type="project" value="UniProtKB-EC"/>
</dbReference>
<proteinExistence type="inferred from homology"/>
<keyword evidence="9 14" id="KW-0460">Magnesium</keyword>
<evidence type="ECO:0000256" key="4">
    <source>
        <dbReference type="ARBA" id="ARBA00005189"/>
    </source>
</evidence>
<keyword evidence="10" id="KW-0413">Isomerase</keyword>
<dbReference type="GO" id="GO:0000287">
    <property type="term" value="F:magnesium ion binding"/>
    <property type="evidence" value="ECO:0007669"/>
    <property type="project" value="InterPro"/>
</dbReference>
<dbReference type="SUPFAM" id="SSF53738">
    <property type="entry name" value="Phosphoglucomutase, first 3 domains"/>
    <property type="match status" value="3"/>
</dbReference>
<comment type="similarity">
    <text evidence="5 14">Belongs to the phosphohexose mutase family.</text>
</comment>
<reference evidence="19 20" key="1">
    <citation type="submission" date="2018-08" db="EMBL/GenBank/DDBJ databases">
        <title>A genome reference for cultivated species of the human gut microbiota.</title>
        <authorList>
            <person name="Zou Y."/>
            <person name="Xue W."/>
            <person name="Luo G."/>
        </authorList>
    </citation>
    <scope>NUCLEOTIDE SEQUENCE [LARGE SCALE GENOMIC DNA]</scope>
    <source>
        <strain evidence="19 20">AF24-29</strain>
    </source>
</reference>
<evidence type="ECO:0000313" key="20">
    <source>
        <dbReference type="Proteomes" id="UP000284178"/>
    </source>
</evidence>
<dbReference type="InterPro" id="IPR005845">
    <property type="entry name" value="A-D-PHexomutase_a/b/a-II"/>
</dbReference>
<evidence type="ECO:0000256" key="13">
    <source>
        <dbReference type="ARBA" id="ARBA00041467"/>
    </source>
</evidence>
<evidence type="ECO:0000256" key="9">
    <source>
        <dbReference type="ARBA" id="ARBA00022842"/>
    </source>
</evidence>
<dbReference type="GeneID" id="83014475"/>
<evidence type="ECO:0000259" key="16">
    <source>
        <dbReference type="Pfam" id="PF02878"/>
    </source>
</evidence>
<evidence type="ECO:0000256" key="8">
    <source>
        <dbReference type="ARBA" id="ARBA00022723"/>
    </source>
</evidence>
<feature type="domain" description="Alpha-D-phosphohexomutase alpha/beta/alpha" evidence="16">
    <location>
        <begin position="39"/>
        <end position="178"/>
    </location>
</feature>
<dbReference type="EC" id="5.4.2.2" evidence="6"/>
<sequence>MIEELYQRWLNHPHIDPQLKKELAGMSEKEKQDAFYTNIEFGTAGMRGLLGAGTNRINIHTIRKANEGFARYIVGCGEEAMRRGVAIGYDNRHMSSEFARESAAVLASHGITSYVFETLRPTPELSFAVRNLNCFGGIMITASHNPREYNGYKLYDETGCQLVPDLAQQVIDQVNAVEDELAIDPQLTSAQQELIHMIGKDVDEAYYENVLSIQLNPDVNRDLVEIVFSPEHGTANIPVREVFTRAGYHFTPVEEQCTPDPDFSCTKTPNPEEKGAYELALKLAEEKKADIILVCDPDADRMGVGVLHEGEYVLLSGNQSGSVLIEYILSQLQAKGQMPQNPVMFNTIVTSDLGEKIASKYGVETEKTLTGFKFIGEKVAKYEKTQAKNYVFGYEESYGSLIKPFVRDKDAPQACLMLAEAACFYKAQGKTLVDVLNGLYAELGYYKESQTSLTLKGQEGALRIKEILDTLRKDKPAQIGGTAVVAIEDYQEATREENGVIAALEGFSRSNVLKYYLADGSWIAIRPSGTEPKCKFYYCIKGASAQDAEAKTEIMQKAIADLVA</sequence>
<feature type="domain" description="Alpha-D-phosphohexomutase C-terminal" evidence="15">
    <location>
        <begin position="493"/>
        <end position="538"/>
    </location>
</feature>
<comment type="pathway">
    <text evidence="3">Glycolipid metabolism; diglucosyl-diacylglycerol biosynthesis.</text>
</comment>
<accession>A0A412G4V0</accession>
<gene>
    <name evidence="19" type="ORF">DWY25_03515</name>
</gene>
<evidence type="ECO:0000256" key="6">
    <source>
        <dbReference type="ARBA" id="ARBA00012728"/>
    </source>
</evidence>
<organism evidence="19 20">
    <name type="scientific">Holdemania filiformis</name>
    <dbReference type="NCBI Taxonomy" id="61171"/>
    <lineage>
        <taxon>Bacteria</taxon>
        <taxon>Bacillati</taxon>
        <taxon>Bacillota</taxon>
        <taxon>Erysipelotrichia</taxon>
        <taxon>Erysipelotrichales</taxon>
        <taxon>Erysipelotrichaceae</taxon>
        <taxon>Holdemania</taxon>
    </lineage>
</organism>
<dbReference type="Gene3D" id="3.40.120.10">
    <property type="entry name" value="Alpha-D-Glucose-1,6-Bisphosphate, subunit A, domain 3"/>
    <property type="match status" value="3"/>
</dbReference>
<dbReference type="EMBL" id="QRUP01000003">
    <property type="protein sequence ID" value="RGR75814.1"/>
    <property type="molecule type" value="Genomic_DNA"/>
</dbReference>
<dbReference type="PANTHER" id="PTHR45745:SF1">
    <property type="entry name" value="PHOSPHOGLUCOMUTASE 2B-RELATED"/>
    <property type="match status" value="1"/>
</dbReference>
<dbReference type="PROSITE" id="PS00710">
    <property type="entry name" value="PGM_PMM"/>
    <property type="match status" value="1"/>
</dbReference>
<comment type="catalytic activity">
    <reaction evidence="1">
        <text>alpha-D-glucose 1-phosphate = alpha-D-glucose 6-phosphate</text>
        <dbReference type="Rhea" id="RHEA:23536"/>
        <dbReference type="ChEBI" id="CHEBI:58225"/>
        <dbReference type="ChEBI" id="CHEBI:58601"/>
        <dbReference type="EC" id="5.4.2.2"/>
    </reaction>
</comment>
<dbReference type="InterPro" id="IPR005846">
    <property type="entry name" value="A-D-PHexomutase_a/b/a-III"/>
</dbReference>
<evidence type="ECO:0000256" key="12">
    <source>
        <dbReference type="ARBA" id="ARBA00041398"/>
    </source>
</evidence>
<keyword evidence="20" id="KW-1185">Reference proteome</keyword>
<evidence type="ECO:0000259" key="15">
    <source>
        <dbReference type="Pfam" id="PF00408"/>
    </source>
</evidence>
<evidence type="ECO:0000256" key="5">
    <source>
        <dbReference type="ARBA" id="ARBA00010231"/>
    </source>
</evidence>
<evidence type="ECO:0000259" key="18">
    <source>
        <dbReference type="Pfam" id="PF02880"/>
    </source>
</evidence>
<dbReference type="Pfam" id="PF02878">
    <property type="entry name" value="PGM_PMM_I"/>
    <property type="match status" value="1"/>
</dbReference>
<dbReference type="Gene3D" id="3.30.310.50">
    <property type="entry name" value="Alpha-D-phosphohexomutase, C-terminal domain"/>
    <property type="match status" value="1"/>
</dbReference>
<keyword evidence="8 14" id="KW-0479">Metal-binding</keyword>
<dbReference type="InterPro" id="IPR036900">
    <property type="entry name" value="A-D-PHexomutase_C_sf"/>
</dbReference>
<comment type="pathway">
    <text evidence="4">Lipid metabolism.</text>
</comment>
<feature type="domain" description="Alpha-D-phosphohexomutase alpha/beta/alpha" evidence="18">
    <location>
        <begin position="317"/>
        <end position="441"/>
    </location>
</feature>
<dbReference type="InterPro" id="IPR016055">
    <property type="entry name" value="A-D-PHexomutase_a/b/a-I/II/III"/>
</dbReference>
<dbReference type="Pfam" id="PF02879">
    <property type="entry name" value="PGM_PMM_II"/>
    <property type="match status" value="1"/>
</dbReference>
<evidence type="ECO:0000259" key="17">
    <source>
        <dbReference type="Pfam" id="PF02879"/>
    </source>
</evidence>
<comment type="cofactor">
    <cofactor evidence="2">
        <name>Mg(2+)</name>
        <dbReference type="ChEBI" id="CHEBI:18420"/>
    </cofactor>
</comment>
<feature type="domain" description="Alpha-D-phosphohexomutase alpha/beta/alpha" evidence="17">
    <location>
        <begin position="217"/>
        <end position="304"/>
    </location>
</feature>
<dbReference type="CDD" id="cd05799">
    <property type="entry name" value="PGM2"/>
    <property type="match status" value="1"/>
</dbReference>
<dbReference type="PANTHER" id="PTHR45745">
    <property type="entry name" value="PHOSPHOMANNOMUTASE 45A"/>
    <property type="match status" value="1"/>
</dbReference>
<evidence type="ECO:0000256" key="10">
    <source>
        <dbReference type="ARBA" id="ARBA00023235"/>
    </source>
</evidence>
<dbReference type="SUPFAM" id="SSF55957">
    <property type="entry name" value="Phosphoglucomutase, C-terminal domain"/>
    <property type="match status" value="1"/>
</dbReference>
<dbReference type="Pfam" id="PF02880">
    <property type="entry name" value="PGM_PMM_III"/>
    <property type="match status" value="1"/>
</dbReference>
<comment type="caution">
    <text evidence="19">The sequence shown here is derived from an EMBL/GenBank/DDBJ whole genome shotgun (WGS) entry which is preliminary data.</text>
</comment>